<gene>
    <name evidence="1" type="ORF">NITINOP_2699</name>
</gene>
<sequence>MAEEKLYELSEHARESRRKRPVIRMEWIEEVLKQPQLVEGDSVDAELEHRLGRIQEYDGRALRVIVKKDTTPLRIITFYFDRKMRRRL</sequence>
<dbReference type="OrthoDB" id="9181470at2"/>
<name>A0A0S4KTI5_9BACT</name>
<dbReference type="KEGG" id="nio:NITINOP_2699"/>
<accession>A0A0S4KTI5</accession>
<keyword evidence="2" id="KW-1185">Reference proteome</keyword>
<dbReference type="STRING" id="1715989.NITINOP_2699"/>
<dbReference type="AlphaFoldDB" id="A0A0S4KTI5"/>
<dbReference type="Proteomes" id="UP000066284">
    <property type="component" value="Chromosome 1"/>
</dbReference>
<evidence type="ECO:0008006" key="3">
    <source>
        <dbReference type="Google" id="ProtNLM"/>
    </source>
</evidence>
<dbReference type="RefSeq" id="WP_062486372.1">
    <property type="nucleotide sequence ID" value="NZ_LN885086.1"/>
</dbReference>
<proteinExistence type="predicted"/>
<dbReference type="InterPro" id="IPR025354">
    <property type="entry name" value="DUF4258"/>
</dbReference>
<evidence type="ECO:0000313" key="2">
    <source>
        <dbReference type="Proteomes" id="UP000066284"/>
    </source>
</evidence>
<dbReference type="Pfam" id="PF14076">
    <property type="entry name" value="DUF4258"/>
    <property type="match status" value="1"/>
</dbReference>
<evidence type="ECO:0000313" key="1">
    <source>
        <dbReference type="EMBL" id="CUQ67671.1"/>
    </source>
</evidence>
<protein>
    <recommendedName>
        <fullName evidence="3">DUF4258 domain-containing protein</fullName>
    </recommendedName>
</protein>
<reference evidence="2" key="1">
    <citation type="submission" date="2015-09" db="EMBL/GenBank/DDBJ databases">
        <authorList>
            <person name="Daims H."/>
        </authorList>
    </citation>
    <scope>NUCLEOTIDE SEQUENCE [LARGE SCALE GENOMIC DNA]</scope>
</reference>
<dbReference type="EMBL" id="LN885086">
    <property type="protein sequence ID" value="CUQ67671.1"/>
    <property type="molecule type" value="Genomic_DNA"/>
</dbReference>
<organism evidence="1 2">
    <name type="scientific">Candidatus Nitrospira inopinata</name>
    <dbReference type="NCBI Taxonomy" id="1715989"/>
    <lineage>
        <taxon>Bacteria</taxon>
        <taxon>Pseudomonadati</taxon>
        <taxon>Nitrospirota</taxon>
        <taxon>Nitrospiria</taxon>
        <taxon>Nitrospirales</taxon>
        <taxon>Nitrospiraceae</taxon>
        <taxon>Nitrospira</taxon>
    </lineage>
</organism>